<dbReference type="Proteomes" id="UP000635477">
    <property type="component" value="Unassembled WGS sequence"/>
</dbReference>
<keyword evidence="4" id="KW-1185">Reference proteome</keyword>
<feature type="signal peptide" evidence="1">
    <location>
        <begin position="1"/>
        <end position="23"/>
    </location>
</feature>
<name>A0A8H4UU55_9HYPO</name>
<feature type="chain" id="PRO_5034954083" description="Erythromycin biosynthesis protein CIII-like C-terminal domain-containing protein" evidence="1">
    <location>
        <begin position="24"/>
        <end position="452"/>
    </location>
</feature>
<dbReference type="SUPFAM" id="SSF53756">
    <property type="entry name" value="UDP-Glycosyltransferase/glycogen phosphorylase"/>
    <property type="match status" value="1"/>
</dbReference>
<reference evidence="3" key="1">
    <citation type="journal article" date="2020" name="BMC Genomics">
        <title>Correction to: Identification and distribution of gene clusters required for synthesis of sphingolipid metabolism inhibitors in diverse species of the filamentous fungus Fusarium.</title>
        <authorList>
            <person name="Kim H.S."/>
            <person name="Lohmar J.M."/>
            <person name="Busman M."/>
            <person name="Brown D.W."/>
            <person name="Naumann T.A."/>
            <person name="Divon H.H."/>
            <person name="Lysoe E."/>
            <person name="Uhlig S."/>
            <person name="Proctor R.H."/>
        </authorList>
    </citation>
    <scope>NUCLEOTIDE SEQUENCE</scope>
    <source>
        <strain evidence="3">NRRL 22465</strain>
    </source>
</reference>
<accession>A0A8H4UU55</accession>
<comment type="caution">
    <text evidence="3">The sequence shown here is derived from an EMBL/GenBank/DDBJ whole genome shotgun (WGS) entry which is preliminary data.</text>
</comment>
<dbReference type="InterPro" id="IPR010610">
    <property type="entry name" value="EryCIII-like_C"/>
</dbReference>
<dbReference type="GO" id="GO:0016757">
    <property type="term" value="F:glycosyltransferase activity"/>
    <property type="evidence" value="ECO:0007669"/>
    <property type="project" value="UniProtKB-ARBA"/>
</dbReference>
<protein>
    <recommendedName>
        <fullName evidence="2">Erythromycin biosynthesis protein CIII-like C-terminal domain-containing protein</fullName>
    </recommendedName>
</protein>
<organism evidence="3 4">
    <name type="scientific">Fusarium zealandicum</name>
    <dbReference type="NCBI Taxonomy" id="1053134"/>
    <lineage>
        <taxon>Eukaryota</taxon>
        <taxon>Fungi</taxon>
        <taxon>Dikarya</taxon>
        <taxon>Ascomycota</taxon>
        <taxon>Pezizomycotina</taxon>
        <taxon>Sordariomycetes</taxon>
        <taxon>Hypocreomycetidae</taxon>
        <taxon>Hypocreales</taxon>
        <taxon>Nectriaceae</taxon>
        <taxon>Fusarium</taxon>
        <taxon>Fusarium staphyleae species complex</taxon>
    </lineage>
</organism>
<dbReference type="OrthoDB" id="407298at2759"/>
<dbReference type="AlphaFoldDB" id="A0A8H4UU55"/>
<evidence type="ECO:0000313" key="3">
    <source>
        <dbReference type="EMBL" id="KAF4983696.1"/>
    </source>
</evidence>
<reference evidence="3" key="2">
    <citation type="submission" date="2020-05" db="EMBL/GenBank/DDBJ databases">
        <authorList>
            <person name="Kim H.-S."/>
            <person name="Proctor R.H."/>
            <person name="Brown D.W."/>
        </authorList>
    </citation>
    <scope>NUCLEOTIDE SEQUENCE</scope>
    <source>
        <strain evidence="3">NRRL 22465</strain>
    </source>
</reference>
<dbReference type="Pfam" id="PF06722">
    <property type="entry name" value="EryCIII-like_C"/>
    <property type="match status" value="1"/>
</dbReference>
<gene>
    <name evidence="3" type="ORF">FZEAL_912</name>
</gene>
<evidence type="ECO:0000313" key="4">
    <source>
        <dbReference type="Proteomes" id="UP000635477"/>
    </source>
</evidence>
<dbReference type="EMBL" id="JABEYC010000052">
    <property type="protein sequence ID" value="KAF4983696.1"/>
    <property type="molecule type" value="Genomic_DNA"/>
</dbReference>
<evidence type="ECO:0000259" key="2">
    <source>
        <dbReference type="Pfam" id="PF06722"/>
    </source>
</evidence>
<evidence type="ECO:0000256" key="1">
    <source>
        <dbReference type="SAM" id="SignalP"/>
    </source>
</evidence>
<keyword evidence="1" id="KW-0732">Signal</keyword>
<sequence>MLKRSLIACSLVVAIWSIWRAGCSPEAPSPFHAGRRNVVLFLATAAHGLSNVHLATILTLAEKHPSVQVHYASFAGRKPEVERLSAMAAANYPAARPIVWHELPPPDYIQTAERAYGTPKGLVAPPGLGGIDKLATDVQVLMDPWTIEEHWTLYQNMSRKIIEVDPAAVVLDNLFRPAVEATQDSNYAHMVISPNSLIDVLVSKMPWGAMFWKYPPIGSGHPYPVPWRLIPANVYLQRTILADRGIRLPNDLMAIMRPGVPWLSTSFAEASLPIAMVPEGAPGRARCRNGRILCKMKRLGDFDDSFPEPVRKHVDSGRVRVQPWIKADPTALFATGNVKLSVHHGGAGCYHEAVLHGVPDVILPMCFDHYNYAATAEYLGIGVWPTKDTAPEWDPETLGQALVDALSGTSGEAMRDKAARLGETARQYEGRYMAAREVAAMAAKGQDKLDEE</sequence>
<dbReference type="Gene3D" id="3.40.50.2000">
    <property type="entry name" value="Glycogen Phosphorylase B"/>
    <property type="match status" value="1"/>
</dbReference>
<proteinExistence type="predicted"/>
<feature type="domain" description="Erythromycin biosynthesis protein CIII-like C-terminal" evidence="2">
    <location>
        <begin position="340"/>
        <end position="421"/>
    </location>
</feature>